<dbReference type="InterPro" id="IPR029032">
    <property type="entry name" value="AhpD-like"/>
</dbReference>
<reference evidence="2" key="1">
    <citation type="submission" date="2020-05" db="EMBL/GenBank/DDBJ databases">
        <authorList>
            <person name="Chiriac C."/>
            <person name="Salcher M."/>
            <person name="Ghai R."/>
            <person name="Kavagutti S V."/>
        </authorList>
    </citation>
    <scope>NUCLEOTIDE SEQUENCE</scope>
</reference>
<protein>
    <submittedName>
        <fullName evidence="2">Unannotated protein</fullName>
    </submittedName>
</protein>
<dbReference type="PANTHER" id="PTHR34846:SF10">
    <property type="entry name" value="CYTOPLASMIC PROTEIN"/>
    <property type="match status" value="1"/>
</dbReference>
<proteinExistence type="predicted"/>
<dbReference type="PANTHER" id="PTHR34846">
    <property type="entry name" value="4-CARBOXYMUCONOLACTONE DECARBOXYLASE FAMILY PROTEIN (AFU_ORTHOLOGUE AFUA_6G11590)"/>
    <property type="match status" value="1"/>
</dbReference>
<dbReference type="Gene3D" id="1.20.1290.10">
    <property type="entry name" value="AhpD-like"/>
    <property type="match status" value="1"/>
</dbReference>
<evidence type="ECO:0000259" key="1">
    <source>
        <dbReference type="Pfam" id="PF02627"/>
    </source>
</evidence>
<gene>
    <name evidence="2" type="ORF">UFOPK3772_00999</name>
</gene>
<dbReference type="EMBL" id="CAFBNE010000023">
    <property type="protein sequence ID" value="CAB4942093.1"/>
    <property type="molecule type" value="Genomic_DNA"/>
</dbReference>
<dbReference type="AlphaFoldDB" id="A0A6J7JFY5"/>
<dbReference type="InterPro" id="IPR003779">
    <property type="entry name" value="CMD-like"/>
</dbReference>
<accession>A0A6J7JFY5</accession>
<sequence length="214" mass="23560">MWDVAFEHETDVATEGESVARIRRLTVDELDPEMAALIGAQDRTPLELAVTSIVGHRPDLAQPLIAFTRSLKNGILPRRLVELVRLRIAFHNQCRSCMAIRYQDALADGVTEDLVCSLEKPAEAEGLSAAEQLALRYADLFATNHLAIDDAMYSALGEHFTEGEIVELGLQVALFVGVGRLAATWHIVEDLPAAFREESSEVLAPWGNESVIVR</sequence>
<evidence type="ECO:0000313" key="2">
    <source>
        <dbReference type="EMBL" id="CAB4942093.1"/>
    </source>
</evidence>
<organism evidence="2">
    <name type="scientific">freshwater metagenome</name>
    <dbReference type="NCBI Taxonomy" id="449393"/>
    <lineage>
        <taxon>unclassified sequences</taxon>
        <taxon>metagenomes</taxon>
        <taxon>ecological metagenomes</taxon>
    </lineage>
</organism>
<dbReference type="Pfam" id="PF02627">
    <property type="entry name" value="CMD"/>
    <property type="match status" value="1"/>
</dbReference>
<name>A0A6J7JFY5_9ZZZZ</name>
<dbReference type="SUPFAM" id="SSF69118">
    <property type="entry name" value="AhpD-like"/>
    <property type="match status" value="1"/>
</dbReference>
<dbReference type="GO" id="GO:0051920">
    <property type="term" value="F:peroxiredoxin activity"/>
    <property type="evidence" value="ECO:0007669"/>
    <property type="project" value="InterPro"/>
</dbReference>
<feature type="domain" description="Carboxymuconolactone decarboxylase-like" evidence="1">
    <location>
        <begin position="58"/>
        <end position="139"/>
    </location>
</feature>